<keyword evidence="8 12" id="KW-0067">ATP-binding</keyword>
<dbReference type="GO" id="GO:0004714">
    <property type="term" value="F:transmembrane receptor protein tyrosine kinase activity"/>
    <property type="evidence" value="ECO:0007669"/>
    <property type="project" value="InterPro"/>
</dbReference>
<dbReference type="SUPFAM" id="SSF56112">
    <property type="entry name" value="Protein kinase-like (PK-like)"/>
    <property type="match status" value="2"/>
</dbReference>
<dbReference type="CDD" id="cd14066">
    <property type="entry name" value="STKc_IRAK"/>
    <property type="match status" value="1"/>
</dbReference>
<dbReference type="PROSITE" id="PS00108">
    <property type="entry name" value="PROTEIN_KINASE_ST"/>
    <property type="match status" value="1"/>
</dbReference>
<comment type="subcellular location">
    <subcellularLocation>
        <location evidence="1">Membrane</location>
        <topology evidence="1">Single-pass membrane protein</topology>
    </subcellularLocation>
</comment>
<evidence type="ECO:0000313" key="14">
    <source>
        <dbReference type="EMBL" id="CAI9271048.1"/>
    </source>
</evidence>
<evidence type="ECO:0000256" key="3">
    <source>
        <dbReference type="ARBA" id="ARBA00022553"/>
    </source>
</evidence>
<keyword evidence="4" id="KW-0808">Transferase</keyword>
<dbReference type="Pfam" id="PF07714">
    <property type="entry name" value="PK_Tyr_Ser-Thr"/>
    <property type="match status" value="2"/>
</dbReference>
<evidence type="ECO:0000256" key="6">
    <source>
        <dbReference type="ARBA" id="ARBA00022741"/>
    </source>
</evidence>
<evidence type="ECO:0000313" key="15">
    <source>
        <dbReference type="Proteomes" id="UP001177003"/>
    </source>
</evidence>
<feature type="binding site" evidence="12">
    <location>
        <position position="71"/>
    </location>
    <ligand>
        <name>ATP</name>
        <dbReference type="ChEBI" id="CHEBI:30616"/>
    </ligand>
</feature>
<keyword evidence="15" id="KW-1185">Reference proteome</keyword>
<evidence type="ECO:0000256" key="4">
    <source>
        <dbReference type="ARBA" id="ARBA00022679"/>
    </source>
</evidence>
<sequence>MQVNAGALKQSHRVTKPYHFHFWKCHQFTISEINLATRNFNESLIIGHGGFGMVYKGTITNGSTHLVVAIKRMDSTSNQGAAEFWNEVQMLSKLRHCHLVSLIGYCNHGEEMILVYEYIPHGTLEDHLHKLQTPLSWVRRLKICIGVARGLDYLHTGTGITHGVIHRDVKTSNILLDDNWAAKISDFGLSKLAPISQPLTYVNTFVKDTFGYLDPDYYATGRLTRKSDVYAFGVVLLEVLSGKRAVDTSLDDEHWGLVNWVQESMKEGRLKQIVDYSIRVGVMPKCLKRFAHLANLCVHNNPKQRPTMAEVVACLESILVLHEKVTAMSMTSFWGRRLNSLELYFDTVGGENRILRRFEFETINVATENFAKDNRMLRCSLAPFMYKGKLQNGRGISIARIGCQDYKNEVSLMVKLQHENLLPLIGYSIEGKQVFLVYDFAFCSNLHLSIIGLLDWNKRKNVILGVARGLLYLHQHDVIHANVIPGNILLDESFHPKLSNLEFSRCLTTINEAVFVEMGAMWETFDNHCKILYPITNSTFLIDKDVVIGISKQEGDLIRIGEYIAPELHQVNRLSAKADVYSFGVLLLEITIGCRMYNCLKRNVWKNWMEGTSSNILDPRIHGNPSSITRFIHIGLLCVQEDADNRPTMEEVVGMLTNSSSLTFPIPKEYVPPWMTAND</sequence>
<evidence type="ECO:0000256" key="7">
    <source>
        <dbReference type="ARBA" id="ARBA00022777"/>
    </source>
</evidence>
<dbReference type="FunFam" id="1.10.510.10:FF:000146">
    <property type="entry name" value="LRR receptor-like serine/threonine-protein kinase IOS1"/>
    <property type="match status" value="1"/>
</dbReference>
<keyword evidence="3" id="KW-0597">Phosphoprotein</keyword>
<proteinExistence type="predicted"/>
<dbReference type="EMBL" id="OX465078">
    <property type="protein sequence ID" value="CAI9271048.1"/>
    <property type="molecule type" value="Genomic_DNA"/>
</dbReference>
<feature type="domain" description="Protein kinase" evidence="13">
    <location>
        <begin position="338"/>
        <end position="662"/>
    </location>
</feature>
<evidence type="ECO:0000256" key="8">
    <source>
        <dbReference type="ARBA" id="ARBA00022840"/>
    </source>
</evidence>
<keyword evidence="5" id="KW-0812">Transmembrane</keyword>
<reference evidence="14" key="1">
    <citation type="submission" date="2023-04" db="EMBL/GenBank/DDBJ databases">
        <authorList>
            <person name="Vijverberg K."/>
            <person name="Xiong W."/>
            <person name="Schranz E."/>
        </authorList>
    </citation>
    <scope>NUCLEOTIDE SEQUENCE</scope>
</reference>
<dbReference type="InterPro" id="IPR008271">
    <property type="entry name" value="Ser/Thr_kinase_AS"/>
</dbReference>
<protein>
    <recommendedName>
        <fullName evidence="13">Protein kinase domain-containing protein</fullName>
    </recommendedName>
</protein>
<evidence type="ECO:0000259" key="13">
    <source>
        <dbReference type="PROSITE" id="PS50011"/>
    </source>
</evidence>
<feature type="domain" description="Protein kinase" evidence="13">
    <location>
        <begin position="40"/>
        <end position="325"/>
    </location>
</feature>
<dbReference type="GO" id="GO:0009506">
    <property type="term" value="C:plasmodesma"/>
    <property type="evidence" value="ECO:0007669"/>
    <property type="project" value="TreeGrafter"/>
</dbReference>
<dbReference type="SMART" id="SM00220">
    <property type="entry name" value="S_TKc"/>
    <property type="match status" value="1"/>
</dbReference>
<dbReference type="InterPro" id="IPR011009">
    <property type="entry name" value="Kinase-like_dom_sf"/>
</dbReference>
<dbReference type="InterPro" id="IPR017441">
    <property type="entry name" value="Protein_kinase_ATP_BS"/>
</dbReference>
<dbReference type="InterPro" id="IPR045272">
    <property type="entry name" value="ANXUR1/2-like"/>
</dbReference>
<name>A0AA35W075_LACSI</name>
<evidence type="ECO:0000256" key="2">
    <source>
        <dbReference type="ARBA" id="ARBA00022527"/>
    </source>
</evidence>
<evidence type="ECO:0000256" key="9">
    <source>
        <dbReference type="ARBA" id="ARBA00022989"/>
    </source>
</evidence>
<keyword evidence="6 12" id="KW-0547">Nucleotide-binding</keyword>
<keyword evidence="2" id="KW-0723">Serine/threonine-protein kinase</keyword>
<dbReference type="AlphaFoldDB" id="A0AA35W075"/>
<keyword evidence="10" id="KW-0472">Membrane</keyword>
<dbReference type="PANTHER" id="PTHR27003:SF408">
    <property type="entry name" value="PROTEIN KINASE DOMAIN-CONTAINING PROTEIN"/>
    <property type="match status" value="1"/>
</dbReference>
<dbReference type="Gene3D" id="1.10.510.10">
    <property type="entry name" value="Transferase(Phosphotransferase) domain 1"/>
    <property type="match status" value="2"/>
</dbReference>
<dbReference type="GO" id="GO:0004674">
    <property type="term" value="F:protein serine/threonine kinase activity"/>
    <property type="evidence" value="ECO:0007669"/>
    <property type="project" value="UniProtKB-KW"/>
</dbReference>
<dbReference type="GO" id="GO:0005524">
    <property type="term" value="F:ATP binding"/>
    <property type="evidence" value="ECO:0007669"/>
    <property type="project" value="UniProtKB-UniRule"/>
</dbReference>
<dbReference type="FunFam" id="3.30.200.20:FF:000039">
    <property type="entry name" value="receptor-like protein kinase FERONIA"/>
    <property type="match status" value="1"/>
</dbReference>
<dbReference type="PANTHER" id="PTHR27003">
    <property type="entry name" value="OS07G0166700 PROTEIN"/>
    <property type="match status" value="1"/>
</dbReference>
<dbReference type="Proteomes" id="UP001177003">
    <property type="component" value="Chromosome 2"/>
</dbReference>
<evidence type="ECO:0000256" key="11">
    <source>
        <dbReference type="ARBA" id="ARBA00023170"/>
    </source>
</evidence>
<keyword evidence="11" id="KW-0675">Receptor</keyword>
<accession>A0AA35W075</accession>
<evidence type="ECO:0000256" key="10">
    <source>
        <dbReference type="ARBA" id="ARBA00023136"/>
    </source>
</evidence>
<dbReference type="PROSITE" id="PS00107">
    <property type="entry name" value="PROTEIN_KINASE_ATP"/>
    <property type="match status" value="1"/>
</dbReference>
<dbReference type="Pfam" id="PF00069">
    <property type="entry name" value="Pkinase"/>
    <property type="match status" value="1"/>
</dbReference>
<keyword evidence="7" id="KW-0418">Kinase</keyword>
<organism evidence="14 15">
    <name type="scientific">Lactuca saligna</name>
    <name type="common">Willowleaf lettuce</name>
    <dbReference type="NCBI Taxonomy" id="75948"/>
    <lineage>
        <taxon>Eukaryota</taxon>
        <taxon>Viridiplantae</taxon>
        <taxon>Streptophyta</taxon>
        <taxon>Embryophyta</taxon>
        <taxon>Tracheophyta</taxon>
        <taxon>Spermatophyta</taxon>
        <taxon>Magnoliopsida</taxon>
        <taxon>eudicotyledons</taxon>
        <taxon>Gunneridae</taxon>
        <taxon>Pentapetalae</taxon>
        <taxon>asterids</taxon>
        <taxon>campanulids</taxon>
        <taxon>Asterales</taxon>
        <taxon>Asteraceae</taxon>
        <taxon>Cichorioideae</taxon>
        <taxon>Cichorieae</taxon>
        <taxon>Lactucinae</taxon>
        <taxon>Lactuca</taxon>
    </lineage>
</organism>
<dbReference type="GO" id="GO:0005886">
    <property type="term" value="C:plasma membrane"/>
    <property type="evidence" value="ECO:0007669"/>
    <property type="project" value="TreeGrafter"/>
</dbReference>
<dbReference type="PROSITE" id="PS50011">
    <property type="entry name" value="PROTEIN_KINASE_DOM"/>
    <property type="match status" value="2"/>
</dbReference>
<dbReference type="InterPro" id="IPR000719">
    <property type="entry name" value="Prot_kinase_dom"/>
</dbReference>
<dbReference type="Gene3D" id="3.30.200.20">
    <property type="entry name" value="Phosphorylase Kinase, domain 1"/>
    <property type="match status" value="2"/>
</dbReference>
<evidence type="ECO:0000256" key="1">
    <source>
        <dbReference type="ARBA" id="ARBA00004167"/>
    </source>
</evidence>
<evidence type="ECO:0000256" key="12">
    <source>
        <dbReference type="PROSITE-ProRule" id="PRU10141"/>
    </source>
</evidence>
<gene>
    <name evidence="14" type="ORF">LSALG_LOCUS11330</name>
</gene>
<evidence type="ECO:0000256" key="5">
    <source>
        <dbReference type="ARBA" id="ARBA00022692"/>
    </source>
</evidence>
<keyword evidence="9" id="KW-1133">Transmembrane helix</keyword>
<dbReference type="InterPro" id="IPR001245">
    <property type="entry name" value="Ser-Thr/Tyr_kinase_cat_dom"/>
</dbReference>